<evidence type="ECO:0000259" key="3">
    <source>
        <dbReference type="PROSITE" id="PS51782"/>
    </source>
</evidence>
<name>A0A917CCW4_9GAMM</name>
<dbReference type="GO" id="GO:0032153">
    <property type="term" value="C:cell division site"/>
    <property type="evidence" value="ECO:0007669"/>
    <property type="project" value="TreeGrafter"/>
</dbReference>
<dbReference type="AlphaFoldDB" id="A0A917CCW4"/>
<dbReference type="Pfam" id="PF01476">
    <property type="entry name" value="LysM"/>
    <property type="match status" value="1"/>
</dbReference>
<dbReference type="InterPro" id="IPR011055">
    <property type="entry name" value="Dup_hybrid_motif"/>
</dbReference>
<feature type="domain" description="LysM" evidence="3">
    <location>
        <begin position="55"/>
        <end position="99"/>
    </location>
</feature>
<dbReference type="InterPro" id="IPR050570">
    <property type="entry name" value="Cell_wall_metabolism_enzyme"/>
</dbReference>
<dbReference type="InterPro" id="IPR016047">
    <property type="entry name" value="M23ase_b-sheet_dom"/>
</dbReference>
<dbReference type="InterPro" id="IPR018392">
    <property type="entry name" value="LysM"/>
</dbReference>
<keyword evidence="5" id="KW-1185">Reference proteome</keyword>
<dbReference type="CDD" id="cd00118">
    <property type="entry name" value="LysM"/>
    <property type="match status" value="1"/>
</dbReference>
<reference evidence="4" key="2">
    <citation type="submission" date="2020-09" db="EMBL/GenBank/DDBJ databases">
        <authorList>
            <person name="Sun Q."/>
            <person name="Zhou Y."/>
        </authorList>
    </citation>
    <scope>NUCLEOTIDE SEQUENCE</scope>
    <source>
        <strain evidence="4">CGMCC 1.12726</strain>
    </source>
</reference>
<organism evidence="4 5">
    <name type="scientific">Arenimonas maotaiensis</name>
    <dbReference type="NCBI Taxonomy" id="1446479"/>
    <lineage>
        <taxon>Bacteria</taxon>
        <taxon>Pseudomonadati</taxon>
        <taxon>Pseudomonadota</taxon>
        <taxon>Gammaproteobacteria</taxon>
        <taxon>Lysobacterales</taxon>
        <taxon>Lysobacteraceae</taxon>
        <taxon>Arenimonas</taxon>
    </lineage>
</organism>
<dbReference type="Proteomes" id="UP000632858">
    <property type="component" value="Unassembled WGS sequence"/>
</dbReference>
<evidence type="ECO:0000256" key="2">
    <source>
        <dbReference type="SAM" id="MobiDB-lite"/>
    </source>
</evidence>
<comment type="similarity">
    <text evidence="1">Belongs to the E.coli NlpD/Haemophilus LppB family.</text>
</comment>
<dbReference type="PANTHER" id="PTHR21666:SF263">
    <property type="entry name" value="MUREIN HYDROLASE ACTIVATOR NLPD"/>
    <property type="match status" value="1"/>
</dbReference>
<dbReference type="PROSITE" id="PS51782">
    <property type="entry name" value="LYSM"/>
    <property type="match status" value="1"/>
</dbReference>
<proteinExistence type="inferred from homology"/>
<feature type="region of interest" description="Disordered" evidence="2">
    <location>
        <begin position="104"/>
        <end position="137"/>
    </location>
</feature>
<dbReference type="GO" id="GO:0009279">
    <property type="term" value="C:cell outer membrane"/>
    <property type="evidence" value="ECO:0007669"/>
    <property type="project" value="TreeGrafter"/>
</dbReference>
<dbReference type="InterPro" id="IPR036779">
    <property type="entry name" value="LysM_dom_sf"/>
</dbReference>
<evidence type="ECO:0000313" key="5">
    <source>
        <dbReference type="Proteomes" id="UP000632858"/>
    </source>
</evidence>
<dbReference type="SUPFAM" id="SSF51261">
    <property type="entry name" value="Duplicated hybrid motif"/>
    <property type="match status" value="1"/>
</dbReference>
<evidence type="ECO:0000256" key="1">
    <source>
        <dbReference type="ARBA" id="ARBA00038420"/>
    </source>
</evidence>
<reference evidence="4" key="1">
    <citation type="journal article" date="2014" name="Int. J. Syst. Evol. Microbiol.">
        <title>Complete genome sequence of Corynebacterium casei LMG S-19264T (=DSM 44701T), isolated from a smear-ripened cheese.</title>
        <authorList>
            <consortium name="US DOE Joint Genome Institute (JGI-PGF)"/>
            <person name="Walter F."/>
            <person name="Albersmeier A."/>
            <person name="Kalinowski J."/>
            <person name="Ruckert C."/>
        </authorList>
    </citation>
    <scope>NUCLEOTIDE SEQUENCE</scope>
    <source>
        <strain evidence="4">CGMCC 1.12726</strain>
    </source>
</reference>
<dbReference type="SMART" id="SM00257">
    <property type="entry name" value="LysM"/>
    <property type="match status" value="1"/>
</dbReference>
<dbReference type="Gene3D" id="3.10.350.10">
    <property type="entry name" value="LysM domain"/>
    <property type="match status" value="1"/>
</dbReference>
<dbReference type="EMBL" id="BMFO01000001">
    <property type="protein sequence ID" value="GGF84512.1"/>
    <property type="molecule type" value="Genomic_DNA"/>
</dbReference>
<comment type="caution">
    <text evidence="4">The sequence shown here is derived from an EMBL/GenBank/DDBJ whole genome shotgun (WGS) entry which is preliminary data.</text>
</comment>
<dbReference type="GO" id="GO:0004222">
    <property type="term" value="F:metalloendopeptidase activity"/>
    <property type="evidence" value="ECO:0007669"/>
    <property type="project" value="TreeGrafter"/>
</dbReference>
<dbReference type="PANTHER" id="PTHR21666">
    <property type="entry name" value="PEPTIDASE-RELATED"/>
    <property type="match status" value="1"/>
</dbReference>
<gene>
    <name evidence="4" type="primary">nlpD</name>
    <name evidence="4" type="ORF">GCM10010960_03190</name>
</gene>
<protein>
    <submittedName>
        <fullName evidence="4">Lipoprotein</fullName>
    </submittedName>
</protein>
<dbReference type="Gene3D" id="2.70.70.10">
    <property type="entry name" value="Glucose Permease (Domain IIA)"/>
    <property type="match status" value="1"/>
</dbReference>
<dbReference type="Pfam" id="PF01551">
    <property type="entry name" value="Peptidase_M23"/>
    <property type="match status" value="1"/>
</dbReference>
<evidence type="ECO:0000313" key="4">
    <source>
        <dbReference type="EMBL" id="GGF84512.1"/>
    </source>
</evidence>
<sequence length="268" mass="28698">MDLESVSLRRTGIALAALSALLLSACQSGYQTVQDKQRERAAKPVRSGERIAASGTHTVQAGDTLFGIAFRAGLSYHDLALWNGIDEPYTIRVGQTLRLTPPPAYADNSTLARKPAPLPNTRPRTRPAPVVQSSPGSADAAPVLSNIAWRWPAKGELVGRFVAGDKTRQGIDIAGKAGQRIEAAADGTVVYSGAGLIGYGELLIVKHDNEWISAYAHNARRLVAEGDKVKAGQHIADMGATGSVRTMLHFEIRRHGKPVDPLLYLPKP</sequence>
<dbReference type="CDD" id="cd12797">
    <property type="entry name" value="M23_peptidase"/>
    <property type="match status" value="1"/>
</dbReference>
<keyword evidence="4" id="KW-0449">Lipoprotein</keyword>
<accession>A0A917CCW4</accession>